<dbReference type="EMBL" id="FQVT01000005">
    <property type="protein sequence ID" value="SHG15014.1"/>
    <property type="molecule type" value="Genomic_DNA"/>
</dbReference>
<evidence type="ECO:0008006" key="4">
    <source>
        <dbReference type="Google" id="ProtNLM"/>
    </source>
</evidence>
<dbReference type="RefSeq" id="WP_245812569.1">
    <property type="nucleotide sequence ID" value="NZ_FQVT01000005.1"/>
</dbReference>
<proteinExistence type="predicted"/>
<dbReference type="AlphaFoldDB" id="A0A1M5HGB7"/>
<protein>
    <recommendedName>
        <fullName evidence="4">Pectate lyase superfamily protein</fullName>
    </recommendedName>
</protein>
<dbReference type="Proteomes" id="UP000183945">
    <property type="component" value="Unassembled WGS sequence"/>
</dbReference>
<feature type="chain" id="PRO_5012838611" description="Pectate lyase superfamily protein" evidence="1">
    <location>
        <begin position="30"/>
        <end position="555"/>
    </location>
</feature>
<gene>
    <name evidence="2" type="ORF">SAMN05444483_105139</name>
</gene>
<reference evidence="3" key="1">
    <citation type="submission" date="2016-11" db="EMBL/GenBank/DDBJ databases">
        <authorList>
            <person name="Varghese N."/>
            <person name="Submissions S."/>
        </authorList>
    </citation>
    <scope>NUCLEOTIDE SEQUENCE [LARGE SCALE GENOMIC DNA]</scope>
    <source>
        <strain evidence="3">DSM 24579</strain>
    </source>
</reference>
<keyword evidence="1" id="KW-0732">Signal</keyword>
<dbReference type="Gene3D" id="2.160.20.10">
    <property type="entry name" value="Single-stranded right-handed beta-helix, Pectin lyase-like"/>
    <property type="match status" value="1"/>
</dbReference>
<dbReference type="InterPro" id="IPR011050">
    <property type="entry name" value="Pectin_lyase_fold/virulence"/>
</dbReference>
<dbReference type="SUPFAM" id="SSF51126">
    <property type="entry name" value="Pectin lyase-like"/>
    <property type="match status" value="1"/>
</dbReference>
<dbReference type="InterPro" id="IPR012334">
    <property type="entry name" value="Pectin_lyas_fold"/>
</dbReference>
<feature type="signal peptide" evidence="1">
    <location>
        <begin position="1"/>
        <end position="29"/>
    </location>
</feature>
<accession>A0A1M5HGB7</accession>
<keyword evidence="3" id="KW-1185">Reference proteome</keyword>
<evidence type="ECO:0000313" key="2">
    <source>
        <dbReference type="EMBL" id="SHG15014.1"/>
    </source>
</evidence>
<sequence length="555" mass="62448">MNTRIIKLMFKQFFIVVTLGVLNSHTLIAQNVPDILKNKKVSKTNYLPDFSFAGYHWGEKQIPKGKGKIIFATDYGVIANDGLDDSGALLKALEDTRDMEGDITLQLPPGKIILSEILFIERSNFVLRGAGVGKEGTEIYCPRPMRLMKDPESLKELREYLIEFDKRQREPENNIDLPFSQYAWSGGVIWTQVPGERIKSYTAKYDRSKNVLANVTGGERGEHTLKVSESSNLKVGDVVQLELFNKDGEKGEIIKDMYKETGVKVGSHHWNFPELPIVRQQVKVVSKSGNTVKIKSPLTISIDEAYKARLVEWKHLKEVGIEHLRISFPDAPRIAHHVEEGYNGIYLTRLHNSWVDDVVIINADSGILTEGTANTTIENVVTNGDNKAHYSVAMSGVFNVLVKNLKVQNKVIHPLSFNTFSTKSVYQNCEVLIDPILDQHSGANHQNLFDNIIVHVKPKNNNYPLFKGGGAGYWKPSHGAYNTFWNINVHFLNGLNNNETILLNGMEDGPLARVIGVKGNNPIEIEYGPDAYIEMSNRDISPSSLYNYQLDKRLE</sequence>
<evidence type="ECO:0000313" key="3">
    <source>
        <dbReference type="Proteomes" id="UP000183945"/>
    </source>
</evidence>
<organism evidence="2 3">
    <name type="scientific">Salegentibacter echinorum</name>
    <dbReference type="NCBI Taxonomy" id="1073325"/>
    <lineage>
        <taxon>Bacteria</taxon>
        <taxon>Pseudomonadati</taxon>
        <taxon>Bacteroidota</taxon>
        <taxon>Flavobacteriia</taxon>
        <taxon>Flavobacteriales</taxon>
        <taxon>Flavobacteriaceae</taxon>
        <taxon>Salegentibacter</taxon>
    </lineage>
</organism>
<evidence type="ECO:0000256" key="1">
    <source>
        <dbReference type="SAM" id="SignalP"/>
    </source>
</evidence>
<dbReference type="STRING" id="1073325.SAMN05444483_105139"/>
<name>A0A1M5HGB7_SALEC</name>